<accession>A0A0H4WLW6</accession>
<sequence>MSNVERYLGAVVREVEHREHEGKPARVVVAMRDYDTTVDDLWDALTNPERLPRWFLPVSGDLKLGGRYQFKGNAGGTVTRCEPPKHLAATWEFGGGISWVDVILAEAPGGGTRLRLEHMAHVDSHWNDYGPGAGGVGWELALVQGLDRHLASGGAAVDSAAVEAWTMSDDGKAFITASSEGWAQADVAAGEDAAVAKARAARTTAFYTGAPPPDVKHPGT</sequence>
<dbReference type="AlphaFoldDB" id="A0A0H4WLW6"/>
<proteinExistence type="inferred from homology"/>
<dbReference type="EMBL" id="CP012109">
    <property type="protein sequence ID" value="AKQ64391.1"/>
    <property type="molecule type" value="Genomic_DNA"/>
</dbReference>
<dbReference type="STRING" id="1297742.A176_001303"/>
<keyword evidence="4" id="KW-1185">Reference proteome</keyword>
<name>A0A0H4WLW6_9BACT</name>
<dbReference type="Proteomes" id="UP000009026">
    <property type="component" value="Chromosome"/>
</dbReference>
<dbReference type="CDD" id="cd08899">
    <property type="entry name" value="SRPBCC_CalC_Aha1-like_6"/>
    <property type="match status" value="1"/>
</dbReference>
<evidence type="ECO:0000313" key="3">
    <source>
        <dbReference type="EMBL" id="AKQ64391.1"/>
    </source>
</evidence>
<dbReference type="InterPro" id="IPR023393">
    <property type="entry name" value="START-like_dom_sf"/>
</dbReference>
<dbReference type="InterPro" id="IPR013538">
    <property type="entry name" value="ASHA1/2-like_C"/>
</dbReference>
<comment type="similarity">
    <text evidence="1">Belongs to the AHA1 family.</text>
</comment>
<dbReference type="eggNOG" id="COG3832">
    <property type="taxonomic scope" value="Bacteria"/>
</dbReference>
<dbReference type="PATRIC" id="fig|1297742.4.peg.1319"/>
<feature type="domain" description="Activator of Hsp90 ATPase homologue 1/2-like C-terminal" evidence="2">
    <location>
        <begin position="35"/>
        <end position="150"/>
    </location>
</feature>
<evidence type="ECO:0000259" key="2">
    <source>
        <dbReference type="Pfam" id="PF08327"/>
    </source>
</evidence>
<dbReference type="Pfam" id="PF08327">
    <property type="entry name" value="AHSA1"/>
    <property type="match status" value="1"/>
</dbReference>
<dbReference type="RefSeq" id="WP_002634396.1">
    <property type="nucleotide sequence ID" value="NZ_CP012109.1"/>
</dbReference>
<organism evidence="3 4">
    <name type="scientific">Pseudomyxococcus hansupus</name>
    <dbReference type="NCBI Taxonomy" id="1297742"/>
    <lineage>
        <taxon>Bacteria</taxon>
        <taxon>Pseudomonadati</taxon>
        <taxon>Myxococcota</taxon>
        <taxon>Myxococcia</taxon>
        <taxon>Myxococcales</taxon>
        <taxon>Cystobacterineae</taxon>
        <taxon>Myxococcaceae</taxon>
        <taxon>Pseudomyxococcus</taxon>
    </lineage>
</organism>
<protein>
    <submittedName>
        <fullName evidence="3">Aha1 domain protein</fullName>
    </submittedName>
</protein>
<evidence type="ECO:0000313" key="4">
    <source>
        <dbReference type="Proteomes" id="UP000009026"/>
    </source>
</evidence>
<gene>
    <name evidence="3" type="ORF">A176_001303</name>
</gene>
<reference evidence="3 4" key="1">
    <citation type="journal article" date="2016" name="PLoS ONE">
        <title>Complete Genome Sequence and Comparative Genomics of a Novel Myxobacterium Myxococcus hansupus.</title>
        <authorList>
            <person name="Sharma G."/>
            <person name="Narwani T."/>
            <person name="Subramanian S."/>
        </authorList>
    </citation>
    <scope>NUCLEOTIDE SEQUENCE [LARGE SCALE GENOMIC DNA]</scope>
    <source>
        <strain evidence="4">mixupus</strain>
    </source>
</reference>
<dbReference type="KEGG" id="mym:A176_001303"/>
<dbReference type="Gene3D" id="3.30.530.20">
    <property type="match status" value="1"/>
</dbReference>
<dbReference type="OrthoDB" id="8117292at2"/>
<dbReference type="SUPFAM" id="SSF55961">
    <property type="entry name" value="Bet v1-like"/>
    <property type="match status" value="1"/>
</dbReference>
<evidence type="ECO:0000256" key="1">
    <source>
        <dbReference type="ARBA" id="ARBA00006817"/>
    </source>
</evidence>